<feature type="domain" description="Reverse transcriptase RNase H-like" evidence="15">
    <location>
        <begin position="43"/>
        <end position="128"/>
    </location>
</feature>
<dbReference type="EMBL" id="SMMG02000002">
    <property type="protein sequence ID" value="KAA3484322.1"/>
    <property type="molecule type" value="Genomic_DNA"/>
</dbReference>
<dbReference type="AlphaFoldDB" id="A0A5B6WU09"/>
<dbReference type="Gene3D" id="3.30.70.270">
    <property type="match status" value="1"/>
</dbReference>
<evidence type="ECO:0000256" key="6">
    <source>
        <dbReference type="ARBA" id="ARBA00022750"/>
    </source>
</evidence>
<evidence type="ECO:0000256" key="10">
    <source>
        <dbReference type="ARBA" id="ARBA00022908"/>
    </source>
</evidence>
<dbReference type="Gene3D" id="1.10.340.70">
    <property type="match status" value="1"/>
</dbReference>
<name>A0A5B6WU09_9ROSI</name>
<keyword evidence="2" id="KW-0808">Transferase</keyword>
<dbReference type="OrthoDB" id="111931at2759"/>
<evidence type="ECO:0000313" key="19">
    <source>
        <dbReference type="Proteomes" id="UP000325315"/>
    </source>
</evidence>
<evidence type="ECO:0000256" key="8">
    <source>
        <dbReference type="ARBA" id="ARBA00022801"/>
    </source>
</evidence>
<dbReference type="InterPro" id="IPR041373">
    <property type="entry name" value="RT_RNaseH"/>
</dbReference>
<evidence type="ECO:0000313" key="18">
    <source>
        <dbReference type="EMBL" id="KAA3484322.1"/>
    </source>
</evidence>
<evidence type="ECO:0000256" key="13">
    <source>
        <dbReference type="ARBA" id="ARBA00023125"/>
    </source>
</evidence>
<evidence type="ECO:0000256" key="4">
    <source>
        <dbReference type="ARBA" id="ARBA00022722"/>
    </source>
</evidence>
<accession>A0A5B6WU09</accession>
<dbReference type="PANTHER" id="PTHR37984:SF5">
    <property type="entry name" value="PROTEIN NYNRIN-LIKE"/>
    <property type="match status" value="1"/>
</dbReference>
<dbReference type="GO" id="GO:0004519">
    <property type="term" value="F:endonuclease activity"/>
    <property type="evidence" value="ECO:0007669"/>
    <property type="project" value="UniProtKB-KW"/>
</dbReference>
<keyword evidence="9" id="KW-0460">Magnesium</keyword>
<dbReference type="GO" id="GO:0003677">
    <property type="term" value="F:DNA binding"/>
    <property type="evidence" value="ECO:0007669"/>
    <property type="project" value="UniProtKB-KW"/>
</dbReference>
<keyword evidence="12" id="KW-0239">DNA-directed DNA polymerase</keyword>
<dbReference type="InterPro" id="IPR056924">
    <property type="entry name" value="SH3_Tf2-1"/>
</dbReference>
<dbReference type="GO" id="GO:0004190">
    <property type="term" value="F:aspartic-type endopeptidase activity"/>
    <property type="evidence" value="ECO:0007669"/>
    <property type="project" value="UniProtKB-KW"/>
</dbReference>
<dbReference type="GO" id="GO:0003887">
    <property type="term" value="F:DNA-directed DNA polymerase activity"/>
    <property type="evidence" value="ECO:0007669"/>
    <property type="project" value="UniProtKB-KW"/>
</dbReference>
<feature type="domain" description="Integrase zinc-binding" evidence="16">
    <location>
        <begin position="213"/>
        <end position="267"/>
    </location>
</feature>
<evidence type="ECO:0000256" key="11">
    <source>
        <dbReference type="ARBA" id="ARBA00022918"/>
    </source>
</evidence>
<sequence length="431" mass="50036">MTRLLQKNVEFVWSDKCQQSFDQLKNILTKAPVLTQPEFGMAYVVYSDASHNGLDCVLMQSGKVSHKGNYPTHNLELAAIVFTLKIWRHYLYSEKCHVYTDHKSLKYLITQKELNLRQRCWLELLKHYDLVIDYHQGKANVVADALSKKSSLFALQALNAHLALNDDGSVLAGLRTKHLFLQRIRELQNDDLNIGNYGTLHNCDRFCVLNSLNLKHDTLSEAHSSTYSIHSNNTKMNYDLKQMYWWPSMKREICEFVAKCLICHQVQVEHQVSSGLLQPVMIPKWKWERVTMDFISSLPILEDMLRCCLLEFEGRWEKHLPLAEFTYSNSYQSSIKTSPFEALYRIKCKTPLHVSKLSGSKMVGVDLIRETEDKSYADLKRKDIEFAIGDRVFLKVSPWKKVLWFGKKGKLSPRFIGTYKITERVGPIAYR</sequence>
<dbReference type="GO" id="GO:0003964">
    <property type="term" value="F:RNA-directed DNA polymerase activity"/>
    <property type="evidence" value="ECO:0007669"/>
    <property type="project" value="UniProtKB-KW"/>
</dbReference>
<keyword evidence="14" id="KW-0233">DNA recombination</keyword>
<keyword evidence="13" id="KW-0238">DNA-binding</keyword>
<evidence type="ECO:0000256" key="14">
    <source>
        <dbReference type="ARBA" id="ARBA00023172"/>
    </source>
</evidence>
<keyword evidence="7" id="KW-0255">Endonuclease</keyword>
<evidence type="ECO:0000259" key="16">
    <source>
        <dbReference type="Pfam" id="PF17921"/>
    </source>
</evidence>
<dbReference type="Pfam" id="PF17921">
    <property type="entry name" value="Integrase_H2C2"/>
    <property type="match status" value="1"/>
</dbReference>
<gene>
    <name evidence="18" type="ORF">EPI10_006411</name>
</gene>
<dbReference type="InterPro" id="IPR041588">
    <property type="entry name" value="Integrase_H2C2"/>
</dbReference>
<dbReference type="Gene3D" id="3.30.420.10">
    <property type="entry name" value="Ribonuclease H-like superfamily/Ribonuclease H"/>
    <property type="match status" value="1"/>
</dbReference>
<keyword evidence="5" id="KW-0479">Metal-binding</keyword>
<reference evidence="19" key="1">
    <citation type="journal article" date="2019" name="Plant Biotechnol. J.">
        <title>Genome sequencing of the Australian wild diploid species Gossypium australe highlights disease resistance and delayed gland morphogenesis.</title>
        <authorList>
            <person name="Cai Y."/>
            <person name="Cai X."/>
            <person name="Wang Q."/>
            <person name="Wang P."/>
            <person name="Zhang Y."/>
            <person name="Cai C."/>
            <person name="Xu Y."/>
            <person name="Wang K."/>
            <person name="Zhou Z."/>
            <person name="Wang C."/>
            <person name="Geng S."/>
            <person name="Li B."/>
            <person name="Dong Q."/>
            <person name="Hou Y."/>
            <person name="Wang H."/>
            <person name="Ai P."/>
            <person name="Liu Z."/>
            <person name="Yi F."/>
            <person name="Sun M."/>
            <person name="An G."/>
            <person name="Cheng J."/>
            <person name="Zhang Y."/>
            <person name="Shi Q."/>
            <person name="Xie Y."/>
            <person name="Shi X."/>
            <person name="Chang Y."/>
            <person name="Huang F."/>
            <person name="Chen Y."/>
            <person name="Hong S."/>
            <person name="Mi L."/>
            <person name="Sun Q."/>
            <person name="Zhang L."/>
            <person name="Zhou B."/>
            <person name="Peng R."/>
            <person name="Zhang X."/>
            <person name="Liu F."/>
        </authorList>
    </citation>
    <scope>NUCLEOTIDE SEQUENCE [LARGE SCALE GENOMIC DNA]</scope>
    <source>
        <strain evidence="19">cv. PA1801</strain>
    </source>
</reference>
<keyword evidence="3" id="KW-0548">Nucleotidyltransferase</keyword>
<keyword evidence="11" id="KW-0695">RNA-directed DNA polymerase</keyword>
<evidence type="ECO:0000256" key="5">
    <source>
        <dbReference type="ARBA" id="ARBA00022723"/>
    </source>
</evidence>
<dbReference type="GO" id="GO:0006310">
    <property type="term" value="P:DNA recombination"/>
    <property type="evidence" value="ECO:0007669"/>
    <property type="project" value="UniProtKB-KW"/>
</dbReference>
<organism evidence="18 19">
    <name type="scientific">Gossypium australe</name>
    <dbReference type="NCBI Taxonomy" id="47621"/>
    <lineage>
        <taxon>Eukaryota</taxon>
        <taxon>Viridiplantae</taxon>
        <taxon>Streptophyta</taxon>
        <taxon>Embryophyta</taxon>
        <taxon>Tracheophyta</taxon>
        <taxon>Spermatophyta</taxon>
        <taxon>Magnoliopsida</taxon>
        <taxon>eudicotyledons</taxon>
        <taxon>Gunneridae</taxon>
        <taxon>Pentapetalae</taxon>
        <taxon>rosids</taxon>
        <taxon>malvids</taxon>
        <taxon>Malvales</taxon>
        <taxon>Malvaceae</taxon>
        <taxon>Malvoideae</taxon>
        <taxon>Gossypium</taxon>
    </lineage>
</organism>
<dbReference type="InterPro" id="IPR036397">
    <property type="entry name" value="RNaseH_sf"/>
</dbReference>
<keyword evidence="10" id="KW-0229">DNA integration</keyword>
<dbReference type="GO" id="GO:0015074">
    <property type="term" value="P:DNA integration"/>
    <property type="evidence" value="ECO:0007669"/>
    <property type="project" value="UniProtKB-KW"/>
</dbReference>
<evidence type="ECO:0000256" key="7">
    <source>
        <dbReference type="ARBA" id="ARBA00022759"/>
    </source>
</evidence>
<dbReference type="PANTHER" id="PTHR37984">
    <property type="entry name" value="PROTEIN CBG26694"/>
    <property type="match status" value="1"/>
</dbReference>
<evidence type="ECO:0000256" key="2">
    <source>
        <dbReference type="ARBA" id="ARBA00022679"/>
    </source>
</evidence>
<dbReference type="Pfam" id="PF17917">
    <property type="entry name" value="RT_RNaseH"/>
    <property type="match status" value="1"/>
</dbReference>
<evidence type="ECO:0000256" key="3">
    <source>
        <dbReference type="ARBA" id="ARBA00022695"/>
    </source>
</evidence>
<dbReference type="SUPFAM" id="SSF56672">
    <property type="entry name" value="DNA/RNA polymerases"/>
    <property type="match status" value="1"/>
</dbReference>
<keyword evidence="1" id="KW-0645">Protease</keyword>
<protein>
    <submittedName>
        <fullName evidence="18">DNA/RNA polymerases superfamily protein</fullName>
    </submittedName>
</protein>
<evidence type="ECO:0000256" key="9">
    <source>
        <dbReference type="ARBA" id="ARBA00022842"/>
    </source>
</evidence>
<keyword evidence="8" id="KW-0378">Hydrolase</keyword>
<evidence type="ECO:0000259" key="17">
    <source>
        <dbReference type="Pfam" id="PF24626"/>
    </source>
</evidence>
<dbReference type="InterPro" id="IPR043502">
    <property type="entry name" value="DNA/RNA_pol_sf"/>
</dbReference>
<proteinExistence type="predicted"/>
<evidence type="ECO:0000256" key="12">
    <source>
        <dbReference type="ARBA" id="ARBA00022932"/>
    </source>
</evidence>
<dbReference type="Pfam" id="PF24626">
    <property type="entry name" value="SH3_Tf2-1"/>
    <property type="match status" value="1"/>
</dbReference>
<dbReference type="CDD" id="cd09274">
    <property type="entry name" value="RNase_HI_RT_Ty3"/>
    <property type="match status" value="1"/>
</dbReference>
<feature type="domain" description="Tf2-1-like SH3-like" evidence="17">
    <location>
        <begin position="389"/>
        <end position="431"/>
    </location>
</feature>
<keyword evidence="19" id="KW-1185">Reference proteome</keyword>
<dbReference type="InterPro" id="IPR043128">
    <property type="entry name" value="Rev_trsase/Diguanyl_cyclase"/>
</dbReference>
<keyword evidence="6" id="KW-0064">Aspartyl protease</keyword>
<dbReference type="InterPro" id="IPR050951">
    <property type="entry name" value="Retrovirus_Pol_polyprotein"/>
</dbReference>
<dbReference type="GO" id="GO:0046872">
    <property type="term" value="F:metal ion binding"/>
    <property type="evidence" value="ECO:0007669"/>
    <property type="project" value="UniProtKB-KW"/>
</dbReference>
<dbReference type="GO" id="GO:0006508">
    <property type="term" value="P:proteolysis"/>
    <property type="evidence" value="ECO:0007669"/>
    <property type="project" value="UniProtKB-KW"/>
</dbReference>
<evidence type="ECO:0000259" key="15">
    <source>
        <dbReference type="Pfam" id="PF17917"/>
    </source>
</evidence>
<comment type="caution">
    <text evidence="18">The sequence shown here is derived from an EMBL/GenBank/DDBJ whole genome shotgun (WGS) entry which is preliminary data.</text>
</comment>
<keyword evidence="4" id="KW-0540">Nuclease</keyword>
<dbReference type="Proteomes" id="UP000325315">
    <property type="component" value="Unassembled WGS sequence"/>
</dbReference>
<evidence type="ECO:0000256" key="1">
    <source>
        <dbReference type="ARBA" id="ARBA00022670"/>
    </source>
</evidence>